<feature type="transmembrane region" description="Helical" evidence="6">
    <location>
        <begin position="82"/>
        <end position="100"/>
    </location>
</feature>
<sequence length="219" mass="23708">MQTIKDMISYVQENYDLLLLYTGQHLLMVVCGVFLALIAGTLLGIVCARYKKAAPFILALANIIQIIPSLALLAILMVYFGLGFYTVVAGLFLYSLLPIIRNTYVGLDQVDKSLVEAGHGIGMTYLQLLLKVQLPLAMPFIMAGLRIAAVIAVGVATIAPFVGGDGLGREIFSGINSRNDMRIFVGAIPASLLAIIADLILGRMERNMKYSTKPKTSQP</sequence>
<comment type="caution">
    <text evidence="8">The sequence shown here is derived from an EMBL/GenBank/DDBJ whole genome shotgun (WGS) entry which is preliminary data.</text>
</comment>
<evidence type="ECO:0000256" key="2">
    <source>
        <dbReference type="ARBA" id="ARBA00022448"/>
    </source>
</evidence>
<reference evidence="8 9" key="1">
    <citation type="submission" date="2021-01" db="EMBL/GenBank/DDBJ databases">
        <title>Genomic Encyclopedia of Type Strains, Phase IV (KMG-IV): sequencing the most valuable type-strain genomes for metagenomic binning, comparative biology and taxonomic classification.</title>
        <authorList>
            <person name="Goeker M."/>
        </authorList>
    </citation>
    <scope>NUCLEOTIDE SEQUENCE [LARGE SCALE GENOMIC DNA]</scope>
    <source>
        <strain evidence="8 9">DSM 105482</strain>
    </source>
</reference>
<dbReference type="Proteomes" id="UP000823486">
    <property type="component" value="Unassembled WGS sequence"/>
</dbReference>
<name>A0ABS2QK53_9BACI</name>
<feature type="transmembrane region" description="Helical" evidence="6">
    <location>
        <begin position="183"/>
        <end position="201"/>
    </location>
</feature>
<organism evidence="8 9">
    <name type="scientific">Peribacillus deserti</name>
    <dbReference type="NCBI Taxonomy" id="673318"/>
    <lineage>
        <taxon>Bacteria</taxon>
        <taxon>Bacillati</taxon>
        <taxon>Bacillota</taxon>
        <taxon>Bacilli</taxon>
        <taxon>Bacillales</taxon>
        <taxon>Bacillaceae</taxon>
        <taxon>Peribacillus</taxon>
    </lineage>
</organism>
<dbReference type="InterPro" id="IPR051204">
    <property type="entry name" value="ABC_transp_perm/SBD"/>
</dbReference>
<keyword evidence="4 6" id="KW-1133">Transmembrane helix</keyword>
<keyword evidence="5 6" id="KW-0472">Membrane</keyword>
<evidence type="ECO:0000259" key="7">
    <source>
        <dbReference type="PROSITE" id="PS50928"/>
    </source>
</evidence>
<dbReference type="EMBL" id="JAFBFI010000010">
    <property type="protein sequence ID" value="MBM7693079.1"/>
    <property type="molecule type" value="Genomic_DNA"/>
</dbReference>
<keyword evidence="3 6" id="KW-0812">Transmembrane</keyword>
<feature type="domain" description="ABC transmembrane type-1" evidence="7">
    <location>
        <begin position="22"/>
        <end position="201"/>
    </location>
</feature>
<comment type="subcellular location">
    <subcellularLocation>
        <location evidence="6">Cell membrane</location>
        <topology evidence="6">Multi-pass membrane protein</topology>
    </subcellularLocation>
    <subcellularLocation>
        <location evidence="1">Membrane</location>
        <topology evidence="1">Multi-pass membrane protein</topology>
    </subcellularLocation>
</comment>
<evidence type="ECO:0000256" key="6">
    <source>
        <dbReference type="RuleBase" id="RU363032"/>
    </source>
</evidence>
<dbReference type="InterPro" id="IPR035906">
    <property type="entry name" value="MetI-like_sf"/>
</dbReference>
<protein>
    <submittedName>
        <fullName evidence="8">Osmoprotectant transport system permease protein</fullName>
    </submittedName>
</protein>
<dbReference type="InterPro" id="IPR000515">
    <property type="entry name" value="MetI-like"/>
</dbReference>
<dbReference type="CDD" id="cd06261">
    <property type="entry name" value="TM_PBP2"/>
    <property type="match status" value="1"/>
</dbReference>
<evidence type="ECO:0000313" key="9">
    <source>
        <dbReference type="Proteomes" id="UP000823486"/>
    </source>
</evidence>
<feature type="transmembrane region" description="Helical" evidence="6">
    <location>
        <begin position="140"/>
        <end position="163"/>
    </location>
</feature>
<proteinExistence type="inferred from homology"/>
<feature type="transmembrane region" description="Helical" evidence="6">
    <location>
        <begin position="53"/>
        <end position="76"/>
    </location>
</feature>
<evidence type="ECO:0000256" key="4">
    <source>
        <dbReference type="ARBA" id="ARBA00022989"/>
    </source>
</evidence>
<dbReference type="Pfam" id="PF00528">
    <property type="entry name" value="BPD_transp_1"/>
    <property type="match status" value="1"/>
</dbReference>
<evidence type="ECO:0000256" key="5">
    <source>
        <dbReference type="ARBA" id="ARBA00023136"/>
    </source>
</evidence>
<accession>A0ABS2QK53</accession>
<dbReference type="RefSeq" id="WP_204543630.1">
    <property type="nucleotide sequence ID" value="NZ_JAFBFI010000010.1"/>
</dbReference>
<comment type="similarity">
    <text evidence="6">Belongs to the binding-protein-dependent transport system permease family.</text>
</comment>
<evidence type="ECO:0000256" key="1">
    <source>
        <dbReference type="ARBA" id="ARBA00004141"/>
    </source>
</evidence>
<dbReference type="PANTHER" id="PTHR30177">
    <property type="entry name" value="GLYCINE BETAINE/L-PROLINE TRANSPORT SYSTEM PERMEASE PROTEIN PROW"/>
    <property type="match status" value="1"/>
</dbReference>
<dbReference type="Gene3D" id="1.10.3720.10">
    <property type="entry name" value="MetI-like"/>
    <property type="match status" value="1"/>
</dbReference>
<gene>
    <name evidence="8" type="ORF">JOC77_002518</name>
</gene>
<feature type="transmembrane region" description="Helical" evidence="6">
    <location>
        <begin position="26"/>
        <end position="46"/>
    </location>
</feature>
<evidence type="ECO:0000256" key="3">
    <source>
        <dbReference type="ARBA" id="ARBA00022692"/>
    </source>
</evidence>
<keyword evidence="9" id="KW-1185">Reference proteome</keyword>
<dbReference type="PROSITE" id="PS50928">
    <property type="entry name" value="ABC_TM1"/>
    <property type="match status" value="1"/>
</dbReference>
<evidence type="ECO:0000313" key="8">
    <source>
        <dbReference type="EMBL" id="MBM7693079.1"/>
    </source>
</evidence>
<dbReference type="SUPFAM" id="SSF161098">
    <property type="entry name" value="MetI-like"/>
    <property type="match status" value="1"/>
</dbReference>
<keyword evidence="2 6" id="KW-0813">Transport</keyword>
<dbReference type="PANTHER" id="PTHR30177:SF4">
    <property type="entry name" value="OSMOPROTECTANT IMPORT PERMEASE PROTEIN OSMW"/>
    <property type="match status" value="1"/>
</dbReference>